<protein>
    <submittedName>
        <fullName evidence="2">Uncharacterized protein</fullName>
    </submittedName>
</protein>
<keyword evidence="3" id="KW-1185">Reference proteome</keyword>
<evidence type="ECO:0000256" key="1">
    <source>
        <dbReference type="SAM" id="MobiDB-lite"/>
    </source>
</evidence>
<reference evidence="2 3" key="1">
    <citation type="journal article" date="2016" name="Mol. Biol. Evol.">
        <title>Comparative Genomics of Early-Diverging Mushroom-Forming Fungi Provides Insights into the Origins of Lignocellulose Decay Capabilities.</title>
        <authorList>
            <person name="Nagy L.G."/>
            <person name="Riley R."/>
            <person name="Tritt A."/>
            <person name="Adam C."/>
            <person name="Daum C."/>
            <person name="Floudas D."/>
            <person name="Sun H."/>
            <person name="Yadav J.S."/>
            <person name="Pangilinan J."/>
            <person name="Larsson K.H."/>
            <person name="Matsuura K."/>
            <person name="Barry K."/>
            <person name="Labutti K."/>
            <person name="Kuo R."/>
            <person name="Ohm R.A."/>
            <person name="Bhattacharya S.S."/>
            <person name="Shirouzu T."/>
            <person name="Yoshinaga Y."/>
            <person name="Martin F.M."/>
            <person name="Grigoriev I.V."/>
            <person name="Hibbett D.S."/>
        </authorList>
    </citation>
    <scope>NUCLEOTIDE SEQUENCE [LARGE SCALE GENOMIC DNA]</scope>
    <source>
        <strain evidence="2 3">CBS 109695</strain>
    </source>
</reference>
<dbReference type="EMBL" id="KV417766">
    <property type="protein sequence ID" value="KZP06977.1"/>
    <property type="molecule type" value="Genomic_DNA"/>
</dbReference>
<dbReference type="Proteomes" id="UP000076532">
    <property type="component" value="Unassembled WGS sequence"/>
</dbReference>
<sequence length="191" mass="20524">MAETAVSPSRAPNIVGLRPAGRMLGLNLGRAGYGASLEGTISGNRHMTSFAVSESPHSGHTRTTSAISEPPPRTRPETRTDCPRIAHQRRVERQCVNGELSCPGGACRGARVSVNPTPGLYTRTGHMSGAPPLKSISSRLRSRELRLPVRRPSPAGGRRATKDMSGRIHTKHQRAGGLPADTLQCYMHMCM</sequence>
<organism evidence="2 3">
    <name type="scientific">Athelia psychrophila</name>
    <dbReference type="NCBI Taxonomy" id="1759441"/>
    <lineage>
        <taxon>Eukaryota</taxon>
        <taxon>Fungi</taxon>
        <taxon>Dikarya</taxon>
        <taxon>Basidiomycota</taxon>
        <taxon>Agaricomycotina</taxon>
        <taxon>Agaricomycetes</taxon>
        <taxon>Agaricomycetidae</taxon>
        <taxon>Atheliales</taxon>
        <taxon>Atheliaceae</taxon>
        <taxon>Athelia</taxon>
    </lineage>
</organism>
<evidence type="ECO:0000313" key="3">
    <source>
        <dbReference type="Proteomes" id="UP000076532"/>
    </source>
</evidence>
<feature type="region of interest" description="Disordered" evidence="1">
    <location>
        <begin position="121"/>
        <end position="174"/>
    </location>
</feature>
<gene>
    <name evidence="2" type="ORF">FIBSPDRAFT_296935</name>
</gene>
<feature type="region of interest" description="Disordered" evidence="1">
    <location>
        <begin position="52"/>
        <end position="80"/>
    </location>
</feature>
<dbReference type="AlphaFoldDB" id="A0A167X9L4"/>
<name>A0A167X9L4_9AGAM</name>
<proteinExistence type="predicted"/>
<accession>A0A167X9L4</accession>
<evidence type="ECO:0000313" key="2">
    <source>
        <dbReference type="EMBL" id="KZP06977.1"/>
    </source>
</evidence>
<feature type="compositionally biased region" description="Polar residues" evidence="1">
    <location>
        <begin position="52"/>
        <end position="67"/>
    </location>
</feature>